<comment type="caution">
    <text evidence="1">The sequence shown here is derived from an EMBL/GenBank/DDBJ whole genome shotgun (WGS) entry which is preliminary data.</text>
</comment>
<name>A0A1J5SQE2_9ZZZZ</name>
<gene>
    <name evidence="1" type="ORF">GALL_75090</name>
</gene>
<dbReference type="EMBL" id="MLJW01000022">
    <property type="protein sequence ID" value="OIR10738.1"/>
    <property type="molecule type" value="Genomic_DNA"/>
</dbReference>
<protein>
    <recommendedName>
        <fullName evidence="2">Transmembrane protein</fullName>
    </recommendedName>
</protein>
<accession>A0A1J5SQE2</accession>
<dbReference type="AlphaFoldDB" id="A0A1J5SQE2"/>
<dbReference type="InterPro" id="IPR021390">
    <property type="entry name" value="DUF3025"/>
</dbReference>
<organism evidence="1">
    <name type="scientific">mine drainage metagenome</name>
    <dbReference type="NCBI Taxonomy" id="410659"/>
    <lineage>
        <taxon>unclassified sequences</taxon>
        <taxon>metagenomes</taxon>
        <taxon>ecological metagenomes</taxon>
    </lineage>
</organism>
<evidence type="ECO:0008006" key="2">
    <source>
        <dbReference type="Google" id="ProtNLM"/>
    </source>
</evidence>
<evidence type="ECO:0000313" key="1">
    <source>
        <dbReference type="EMBL" id="OIR10738.1"/>
    </source>
</evidence>
<dbReference type="Pfam" id="PF11227">
    <property type="entry name" value="DUF3025"/>
    <property type="match status" value="1"/>
</dbReference>
<reference evidence="1" key="1">
    <citation type="submission" date="2016-10" db="EMBL/GenBank/DDBJ databases">
        <title>Sequence of Gallionella enrichment culture.</title>
        <authorList>
            <person name="Poehlein A."/>
            <person name="Muehling M."/>
            <person name="Daniel R."/>
        </authorList>
    </citation>
    <scope>NUCLEOTIDE SEQUENCE</scope>
</reference>
<proteinExistence type="predicted"/>
<sequence>MKPIPEWNKEALPHTPAFAPLHSIVMRLEPDGFPTVQDCNALLAAQRPAIEVHSGQPLSFVPQEYGKLPFDLQYEPRCYLKGEVPTRAGNWHDLLNALVWLAFPQAKAAVNARHFRELTEAGGASATGRRGAVRDTTTLLDESGVIVAYADAELAGLLRDFQWKELFWRRRAQVLSAMGFYLFGHGLYEKALNPYIGLTGQGLLLPVEPAFFAWPYNRQLAHLDALLADYLNSGEHCRSTRELTPVPVLGIPGWAADNENATYYDNTGYFRTGRHGRHANN</sequence>